<dbReference type="AlphaFoldDB" id="A0A974NMZ2"/>
<keyword evidence="2" id="KW-1185">Reference proteome</keyword>
<dbReference type="EMBL" id="CP068053">
    <property type="protein sequence ID" value="QQT00691.1"/>
    <property type="molecule type" value="Genomic_DNA"/>
</dbReference>
<sequence>MLKKNFLTKNLLKWVPNNEQRLYEKKLTDVMKRLKIQNYNFNWERTSCFVEFHYNENFYRFEHSIEKAKKNGIILYNGLDCLRELTQSLEDLCGIIDRGMNDLETWISGMKQSPSETKMPGFQEEFEIRYKTLGRQNYAEYNTEELKELFPFGTEPSLKEFTQNQIDQRSLLNKARL</sequence>
<proteinExistence type="predicted"/>
<dbReference type="KEGG" id="ppsr:I6J18_01785"/>
<accession>A0A974NMZ2</accession>
<gene>
    <name evidence="1" type="ORF">I6J18_01785</name>
</gene>
<name>A0A974NMZ2_PERPY</name>
<dbReference type="RefSeq" id="WP_040376396.1">
    <property type="nucleotide sequence ID" value="NZ_CP068053.1"/>
</dbReference>
<evidence type="ECO:0000313" key="1">
    <source>
        <dbReference type="EMBL" id="QQT00691.1"/>
    </source>
</evidence>
<protein>
    <submittedName>
        <fullName evidence="1">Uncharacterized protein</fullName>
    </submittedName>
</protein>
<dbReference type="Proteomes" id="UP000595254">
    <property type="component" value="Chromosome"/>
</dbReference>
<evidence type="ECO:0000313" key="2">
    <source>
        <dbReference type="Proteomes" id="UP000595254"/>
    </source>
</evidence>
<reference evidence="1 2" key="1">
    <citation type="submission" date="2021-01" db="EMBL/GenBank/DDBJ databases">
        <title>FDA dAtabase for Regulatory Grade micrObial Sequences (FDA-ARGOS): Supporting development and validation of Infectious Disease Dx tests.</title>
        <authorList>
            <person name="Nelson B."/>
            <person name="Plummer A."/>
            <person name="Tallon L."/>
            <person name="Sadzewicz L."/>
            <person name="Zhao X."/>
            <person name="Boylan J."/>
            <person name="Ott S."/>
            <person name="Bowen H."/>
            <person name="Vavikolanu K."/>
            <person name="Mehta A."/>
            <person name="Aluvathingal J."/>
            <person name="Nadendla S."/>
            <person name="Myers T."/>
            <person name="Yan Y."/>
            <person name="Sichtig H."/>
        </authorList>
    </citation>
    <scope>NUCLEOTIDE SEQUENCE [LARGE SCALE GENOMIC DNA]</scope>
    <source>
        <strain evidence="1 2">FDAARGOS_1161</strain>
    </source>
</reference>
<organism evidence="1 2">
    <name type="scientific">Peribacillus psychrosaccharolyticus</name>
    <name type="common">Bacillus psychrosaccharolyticus</name>
    <dbReference type="NCBI Taxonomy" id="1407"/>
    <lineage>
        <taxon>Bacteria</taxon>
        <taxon>Bacillati</taxon>
        <taxon>Bacillota</taxon>
        <taxon>Bacilli</taxon>
        <taxon>Bacillales</taxon>
        <taxon>Bacillaceae</taxon>
        <taxon>Peribacillus</taxon>
    </lineage>
</organism>